<dbReference type="EMBL" id="FN555106">
    <property type="protein sequence ID" value="CBG76041.1"/>
    <property type="molecule type" value="Genomic_DNA"/>
</dbReference>
<name>D0AAY0_9HYPH</name>
<organism evidence="1">
    <name type="scientific">Bartonella birtlesii</name>
    <dbReference type="NCBI Taxonomy" id="111504"/>
    <lineage>
        <taxon>Bacteria</taxon>
        <taxon>Pseudomonadati</taxon>
        <taxon>Pseudomonadota</taxon>
        <taxon>Alphaproteobacteria</taxon>
        <taxon>Hyphomicrobiales</taxon>
        <taxon>Bartonellaceae</taxon>
        <taxon>Bartonella</taxon>
    </lineage>
</organism>
<dbReference type="AlphaFoldDB" id="D0AAY0"/>
<reference evidence="1" key="1">
    <citation type="journal article" date="2010" name="PLoS Pathog.">
        <title>The Trw type IV secretion system of Bartonella mediates host-specific adhesion to erythrocytes.</title>
        <authorList>
            <person name="Vayssier-Taussat M."/>
            <person name="Le Rhun D."/>
            <person name="Deng H.K."/>
            <person name="Biville F."/>
            <person name="Cescau S."/>
            <person name="Danchin A."/>
            <person name="Marignac G."/>
            <person name="Lenaour E."/>
            <person name="Boulouis H.J."/>
            <person name="Mavris M."/>
            <person name="Arnaud L."/>
            <person name="Yang H."/>
            <person name="Wang J."/>
            <person name="Quebatte M."/>
            <person name="Engel P."/>
            <person name="Saenz H."/>
            <person name="Dehio C."/>
        </authorList>
    </citation>
    <scope>NUCLEOTIDE SEQUENCE</scope>
</reference>
<evidence type="ECO:0000313" key="1">
    <source>
        <dbReference type="EMBL" id="CBG76041.1"/>
    </source>
</evidence>
<protein>
    <submittedName>
        <fullName evidence="1">TrwN component of type IV secretion system</fullName>
    </submittedName>
</protein>
<accession>D0AAY0</accession>
<proteinExistence type="predicted"/>
<gene>
    <name evidence="1" type="primary">trwN</name>
</gene>
<sequence length="217" mass="24897">MPLMIISNFIMFSALCTPIQQSTAFSAVVVKESSANVCAINDNGLLQQPSLFGKTVVKNEQYTQNGHNFDVYWEKNNNENLKWFYSFFPTLLAPYRDFKVVQTALKHCCEQISPHYSIRQAVLNFHNIENFKNGFANADVQKISSHIEMKTSTFVDKESQKLMKLQRENEEQIIELESLSLFLEEDAFTHKASGVHDAFKTENSSLVEPSLEEQQEQ</sequence>